<protein>
    <submittedName>
        <fullName evidence="1">Uncharacterized protein</fullName>
    </submittedName>
</protein>
<reference evidence="1 2" key="1">
    <citation type="submission" date="2016-05" db="EMBL/GenBank/DDBJ databases">
        <title>Whole genome sequencing of Tetragenococcus halophilus subsp. halophilus NISL 7118.</title>
        <authorList>
            <person name="Shiwa Y."/>
            <person name="Nishimura I."/>
            <person name="Yoshikawa H."/>
            <person name="Koyama Y."/>
            <person name="Oguma T."/>
        </authorList>
    </citation>
    <scope>NUCLEOTIDE SEQUENCE [LARGE SCALE GENOMIC DNA]</scope>
    <source>
        <strain evidence="1 2">NISL 7118</strain>
    </source>
</reference>
<dbReference type="RefSeq" id="WP_061840749.1">
    <property type="nucleotide sequence ID" value="NZ_BDEC01000021.1"/>
</dbReference>
<evidence type="ECO:0000313" key="2">
    <source>
        <dbReference type="Proteomes" id="UP000236214"/>
    </source>
</evidence>
<dbReference type="GeneID" id="64054924"/>
<name>A0A2H6CS36_TETHA</name>
<dbReference type="Proteomes" id="UP000236214">
    <property type="component" value="Unassembled WGS sequence"/>
</dbReference>
<sequence length="122" mass="14019">MEKKPKVLNKLGKIIQLYSATLLDTFLSDDHDKRVEKEKLAYIQLKLQEAKGQNSLLVLQLKTEKVDKFEVLVGWVVGKTINKDQIAIRLRNNSQLTRMISLNRIDKISILTPTGENVKFAR</sequence>
<evidence type="ECO:0000313" key="1">
    <source>
        <dbReference type="EMBL" id="GBD67784.1"/>
    </source>
</evidence>
<proteinExistence type="predicted"/>
<dbReference type="EMBL" id="BDEC01000021">
    <property type="protein sequence ID" value="GBD67784.1"/>
    <property type="molecule type" value="Genomic_DNA"/>
</dbReference>
<comment type="caution">
    <text evidence="1">The sequence shown here is derived from an EMBL/GenBank/DDBJ whole genome shotgun (WGS) entry which is preliminary data.</text>
</comment>
<accession>A0A2H6CS36</accession>
<keyword evidence="2" id="KW-1185">Reference proteome</keyword>
<gene>
    <name evidence="1" type="ORF">TEHN7118_0590</name>
</gene>
<organism evidence="1 2">
    <name type="scientific">Tetragenococcus halophilus subsp. halophilus</name>
    <dbReference type="NCBI Taxonomy" id="1513897"/>
    <lineage>
        <taxon>Bacteria</taxon>
        <taxon>Bacillati</taxon>
        <taxon>Bacillota</taxon>
        <taxon>Bacilli</taxon>
        <taxon>Lactobacillales</taxon>
        <taxon>Enterococcaceae</taxon>
        <taxon>Tetragenococcus</taxon>
    </lineage>
</organism>
<dbReference type="AlphaFoldDB" id="A0A2H6CS36"/>